<dbReference type="InterPro" id="IPR001584">
    <property type="entry name" value="Integrase_cat-core"/>
</dbReference>
<dbReference type="Pfam" id="PF25597">
    <property type="entry name" value="SH3_retrovirus"/>
    <property type="match status" value="1"/>
</dbReference>
<feature type="region of interest" description="Disordered" evidence="4">
    <location>
        <begin position="2537"/>
        <end position="2594"/>
    </location>
</feature>
<dbReference type="Gene3D" id="3.30.420.10">
    <property type="entry name" value="Ribonuclease H-like superfamily/Ribonuclease H"/>
    <property type="match status" value="1"/>
</dbReference>
<dbReference type="InterPro" id="IPR013103">
    <property type="entry name" value="RVT_2"/>
</dbReference>
<dbReference type="InterPro" id="IPR018357">
    <property type="entry name" value="Hexapep_transf_CS"/>
</dbReference>
<evidence type="ECO:0000256" key="4">
    <source>
        <dbReference type="SAM" id="MobiDB-lite"/>
    </source>
</evidence>
<keyword evidence="2" id="KW-0378">Hydrolase</keyword>
<dbReference type="InterPro" id="IPR039537">
    <property type="entry name" value="Retrotran_Ty1/copia-like"/>
</dbReference>
<keyword evidence="1" id="KW-0479">Metal-binding</keyword>
<keyword evidence="7" id="KW-1185">Reference proteome</keyword>
<name>A0AAE0LJE3_9CHLO</name>
<dbReference type="InterPro" id="IPR012337">
    <property type="entry name" value="RNaseH-like_sf"/>
</dbReference>
<feature type="domain" description="Integrase catalytic" evidence="5">
    <location>
        <begin position="1547"/>
        <end position="1728"/>
    </location>
</feature>
<feature type="non-terminal residue" evidence="6">
    <location>
        <position position="1"/>
    </location>
</feature>
<dbReference type="EMBL" id="LGRX02000881">
    <property type="protein sequence ID" value="KAK3287372.1"/>
    <property type="molecule type" value="Genomic_DNA"/>
</dbReference>
<evidence type="ECO:0000256" key="2">
    <source>
        <dbReference type="ARBA" id="ARBA00022801"/>
    </source>
</evidence>
<dbReference type="Proteomes" id="UP001190700">
    <property type="component" value="Unassembled WGS sequence"/>
</dbReference>
<reference evidence="6 7" key="1">
    <citation type="journal article" date="2015" name="Genome Biol. Evol.">
        <title>Comparative Genomics of a Bacterivorous Green Alga Reveals Evolutionary Causalities and Consequences of Phago-Mixotrophic Mode of Nutrition.</title>
        <authorList>
            <person name="Burns J.A."/>
            <person name="Paasch A."/>
            <person name="Narechania A."/>
            <person name="Kim E."/>
        </authorList>
    </citation>
    <scope>NUCLEOTIDE SEQUENCE [LARGE SCALE GENOMIC DNA]</scope>
    <source>
        <strain evidence="6 7">PLY_AMNH</strain>
    </source>
</reference>
<dbReference type="Pfam" id="PF05869">
    <property type="entry name" value="Dam"/>
    <property type="match status" value="1"/>
</dbReference>
<evidence type="ECO:0000313" key="7">
    <source>
        <dbReference type="Proteomes" id="UP001190700"/>
    </source>
</evidence>
<feature type="compositionally biased region" description="Basic and acidic residues" evidence="4">
    <location>
        <begin position="2576"/>
        <end position="2587"/>
    </location>
</feature>
<organism evidence="6 7">
    <name type="scientific">Cymbomonas tetramitiformis</name>
    <dbReference type="NCBI Taxonomy" id="36881"/>
    <lineage>
        <taxon>Eukaryota</taxon>
        <taxon>Viridiplantae</taxon>
        <taxon>Chlorophyta</taxon>
        <taxon>Pyramimonadophyceae</taxon>
        <taxon>Pyramimonadales</taxon>
        <taxon>Pyramimonadaceae</taxon>
        <taxon>Cymbomonas</taxon>
    </lineage>
</organism>
<keyword evidence="3" id="KW-0175">Coiled coil</keyword>
<dbReference type="PANTHER" id="PTHR42648">
    <property type="entry name" value="TRANSPOSASE, PUTATIVE-RELATED"/>
    <property type="match status" value="1"/>
</dbReference>
<dbReference type="GO" id="GO:0016787">
    <property type="term" value="F:hydrolase activity"/>
    <property type="evidence" value="ECO:0007669"/>
    <property type="project" value="UniProtKB-KW"/>
</dbReference>
<dbReference type="SUPFAM" id="SSF53098">
    <property type="entry name" value="Ribonuclease H-like"/>
    <property type="match status" value="1"/>
</dbReference>
<dbReference type="GO" id="GO:0003677">
    <property type="term" value="F:DNA binding"/>
    <property type="evidence" value="ECO:0007669"/>
    <property type="project" value="InterPro"/>
</dbReference>
<dbReference type="InterPro" id="IPR057670">
    <property type="entry name" value="SH3_retrovirus"/>
</dbReference>
<dbReference type="GO" id="GO:0009307">
    <property type="term" value="P:DNA restriction-modification system"/>
    <property type="evidence" value="ECO:0007669"/>
    <property type="project" value="InterPro"/>
</dbReference>
<evidence type="ECO:0000256" key="1">
    <source>
        <dbReference type="ARBA" id="ARBA00022723"/>
    </source>
</evidence>
<feature type="region of interest" description="Disordered" evidence="4">
    <location>
        <begin position="777"/>
        <end position="806"/>
    </location>
</feature>
<dbReference type="InterPro" id="IPR008593">
    <property type="entry name" value="Dam_MeTrfase"/>
</dbReference>
<gene>
    <name evidence="6" type="ORF">CYMTET_5119</name>
</gene>
<evidence type="ECO:0000256" key="3">
    <source>
        <dbReference type="SAM" id="Coils"/>
    </source>
</evidence>
<dbReference type="GO" id="GO:0015074">
    <property type="term" value="P:DNA integration"/>
    <property type="evidence" value="ECO:0007669"/>
    <property type="project" value="InterPro"/>
</dbReference>
<dbReference type="GO" id="GO:0009007">
    <property type="term" value="F:site-specific DNA-methyltransferase (adenine-specific) activity"/>
    <property type="evidence" value="ECO:0007669"/>
    <property type="project" value="InterPro"/>
</dbReference>
<dbReference type="GO" id="GO:0046872">
    <property type="term" value="F:metal ion binding"/>
    <property type="evidence" value="ECO:0007669"/>
    <property type="project" value="UniProtKB-KW"/>
</dbReference>
<feature type="compositionally biased region" description="Basic and acidic residues" evidence="4">
    <location>
        <begin position="792"/>
        <end position="802"/>
    </location>
</feature>
<dbReference type="PANTHER" id="PTHR42648:SF28">
    <property type="entry name" value="TRANSPOSON-ENCODED PROTEIN WITH RIBONUCLEASE H-LIKE AND RETROVIRUS ZINC FINGER-LIKE DOMAINS"/>
    <property type="match status" value="1"/>
</dbReference>
<sequence>AQVEREKQAQQEALIVWQKARDKKLEEEYQAYHKLVVQMASEEDQIQHASQATPAHPPSAGFHVSLAVVERGIGRLMGRGRCVPQIQKTADGKKEELIGARWRQSGVPEAVEGARCQVAAEWRTRGCGGLKGRQVPGGGSGIPEAVGAPRGAKCQVAAGGVPEAMERQMPGGGRVACQRPWSAQGRQVPGGGRVAHQRLWGAPESFVSAMTNMTRANATLNGTEDASLDVDPHRVARHKRKHSAAKTEGVVKAEGEVPDATKTKIESFAKKMRNDFAHEVALNKQRKEEERRQREAALEIEHREANKKLEMENQEANAKIAKLEEEKEKMEEESRELLFPEFNSALNSLRKARKKLIPKGSSIMVEYVHNYSSSAVQNALMAQNSKMILPKAEGEKQQDAALEKEAEAIQLSLLEDRLAHPEQNRGLGRTAMYRSQMEAIHAQWAAELGEDMQRWYSDMNTIVGSVVLHKNASAHEANTNPEPNATAQSENVEQLRHGEWVKVVARSRSGTRNKWWQFVPSAGLQSGDYKLSTCAADSSCAKTLADRHIMNVFNLTTSKHVDQDIWRSVSDNGLWILRSDHGNRAWACRQSDTSEPPTLAAGVKIGAAVKLAAGVKIGAAVKLAAGVKIGAGSDSLDTVVMTDAGVPVSERKYPTRESQLQDLVEQQAAFMKTMAETIKVLSAEKKEPAKSTSDNDEAALGVISPANAQKTVQCVVKLLGTTKYTGTERNQYESWVQFKTQLESAVTFYPDLLELVCDYPVSDIADIKGLDPFAAKTSGKSTAADKPSSQADADKPLSRADYGDNDVEDGDFPDGDSFITVPGSASVASTVLSAILKQVTAGDAFDVVRRCGNDGLKAFRKLKCRVEPQLFGQLAGAMKKLCKLTVHVNEDPVKQLGYFGDVMSSVANYGGARLDPVTVEVLVTAMAVAAMPIEYSQVVADMSKERRPSFDMLVQRSEYFFVNVVQQSSVVSSSSIVGATVDGETVAVARALVADRRRQGEEKKVNDGKKLICPTCSGVHSAEKCWIVNPEGMEEFIKLNPAKERAVRENYARRLKKIAAKKAPDAAAATVEAATSSSSARPRRTEVSGGELWNLENHEEVHVACPVVATVADQKVVYTGEVLEYTWVYGVLNRDKEDDAQVQNEYYEDSVQAPGGDLCAMTVADSDRELYFDSMATKSIFNDLSMFDGAQVNESAAVSFKVMAGEVTTSRGGGQGSITLWNRLTKKVDVLKVEAQYVPESPFNLVSAVSLEDKFGLYAQFGDRVLRDKKNVCEYDVRRKGNVYVLPEVIVEAALPGVECDEKVNCPVRDKFNWKFTEFKKWNEEKGPFHLDICADEHNRQVNEYYSLVNSVFLHCLTGRSFWGNPPYDDAFIERLLTKVLMDFPKDPVNTKFLLVLPYKPNATWWSLTAKFEELHIYSKGSVIFSARTDQCYNVSELVESEPGRVFIQGTPWPVVVLYLDQFVVPRVDARVVAHIRLGHACDKHVEVMDLQGLDLGVNSEELRSGSVLSCSVRCMACQVAASKRPSQTADRGRVPKSVRKVVEKRQASVKMGQLTFTDHGGPFVTSTKGYRGYTIHVDDYSDVCHFYVWKQKLEYVDALEDYRKMVKATGRVFLEEDTSVEQVVYDLDVLVLHSDNDSTIVSGKAKKYCEDNAIVQRTTSPYLHENNARAETMNKYLQTKARAMLATAGLPATMWPLAMRHAVYLINRLCKARLGMQSSLQVLNQKYDLSVLRVFGCRAYAFIDASLRSKLADRATPLIYVGHEERSTAYLLYSPDKEKVVRSGMVRFDERVDQYGKLVMSWDPSMLTPLRSLYDCESLDGNFVSAFVGTATIILDLRAYVVQKGDEFTGVVKLNSAGGGSFWTPVSAFLEARVEHLALLFEYCAQCTVNSFYPLFEKVTVQRSGGAEWEAAVVCATAREDHVLPYQVILERHAGVKGSAIDVGETCVRFETRHVALAAQEEKVTGLPVGVTEPKGWVQLVNGPDSVQWQESGKKEECALIDVKKAILPVETVPAGEKVMRMTAVYKVKLDSAGQLTERKTRWVVCGNGQQHGVHYEDVYAPCTQLSTLRILIQLSLVLGLLAFALDVITCFLNGELDVDVPLYVSWPNARTVRGVRYGMLQRSVYGLKQAPRIWYKTSKEFLLAYDHRLRVSNIDPCLFYIWQPGTLVVFVYVHVDDYTVFTSSVEWKVEFFREFSAKWPSKDKGPLVELLGMSMTFSDYGLVRECQISQVGLIQRMLERYSMQDCNPCMTPMEPRLSLMPVDSEEKLEKLPYVNLVMELMWLARCSRPDILTAVCYLARFSHCYGQEHWQHLKRVLRYLKGTIHVCLTMQCSSPASLNAELVVTAYTDADHAADKVTRRSVTGSLWCWREAGIDGTISHEFDEFQRVRSHFPSLHAWRHRAISCQSAKGDVLRAKKDVEVQRGNLQETTKAAANQTRHLENEFQALEKQVEQLTEAERQAEAAYEQHKMHVEEAAVCAELSHAELGRGMCWQAEMQDKITAAEQALTVAEEEDMEYWNRYEEYLEIVTKLREQESKSSAEVQARMAEEERKEDEALMAEEREAVARQKKKTQRDKVAESLERKAQVRPRQL</sequence>
<evidence type="ECO:0000259" key="5">
    <source>
        <dbReference type="PROSITE" id="PS50994"/>
    </source>
</evidence>
<comment type="caution">
    <text evidence="6">The sequence shown here is derived from an EMBL/GenBank/DDBJ whole genome shotgun (WGS) entry which is preliminary data.</text>
</comment>
<accession>A0AAE0LJE3</accession>
<dbReference type="InterPro" id="IPR036397">
    <property type="entry name" value="RNaseH_sf"/>
</dbReference>
<proteinExistence type="predicted"/>
<dbReference type="PROSITE" id="PS00101">
    <property type="entry name" value="HEXAPEP_TRANSFERASES"/>
    <property type="match status" value="1"/>
</dbReference>
<dbReference type="PROSITE" id="PS50994">
    <property type="entry name" value="INTEGRASE"/>
    <property type="match status" value="1"/>
</dbReference>
<feature type="coiled-coil region" evidence="3">
    <location>
        <begin position="295"/>
        <end position="336"/>
    </location>
</feature>
<dbReference type="Pfam" id="PF07727">
    <property type="entry name" value="RVT_2"/>
    <property type="match status" value="1"/>
</dbReference>
<protein>
    <recommendedName>
        <fullName evidence="5">Integrase catalytic domain-containing protein</fullName>
    </recommendedName>
</protein>
<evidence type="ECO:0000313" key="6">
    <source>
        <dbReference type="EMBL" id="KAK3287372.1"/>
    </source>
</evidence>
<feature type="compositionally biased region" description="Basic and acidic residues" evidence="4">
    <location>
        <begin position="2548"/>
        <end position="2568"/>
    </location>
</feature>